<reference evidence="1 2" key="1">
    <citation type="submission" date="2021-01" db="EMBL/GenBank/DDBJ databases">
        <title>Genome public.</title>
        <authorList>
            <person name="Liu C."/>
            <person name="Sun Q."/>
        </authorList>
    </citation>
    <scope>NUCLEOTIDE SEQUENCE [LARGE SCALE GENOMIC DNA]</scope>
    <source>
        <strain evidence="1 2">YIM B02515</strain>
    </source>
</reference>
<comment type="caution">
    <text evidence="1">The sequence shown here is derived from an EMBL/GenBank/DDBJ whole genome shotgun (WGS) entry which is preliminary data.</text>
</comment>
<proteinExistence type="predicted"/>
<dbReference type="Proteomes" id="UP000632377">
    <property type="component" value="Unassembled WGS sequence"/>
</dbReference>
<dbReference type="EMBL" id="JAESWC010000004">
    <property type="protein sequence ID" value="MBL4936244.1"/>
    <property type="molecule type" value="Genomic_DNA"/>
</dbReference>
<organism evidence="1 2">
    <name type="scientific">Clostridium rhizosphaerae</name>
    <dbReference type="NCBI Taxonomy" id="2803861"/>
    <lineage>
        <taxon>Bacteria</taxon>
        <taxon>Bacillati</taxon>
        <taxon>Bacillota</taxon>
        <taxon>Clostridia</taxon>
        <taxon>Eubacteriales</taxon>
        <taxon>Clostridiaceae</taxon>
        <taxon>Clostridium</taxon>
    </lineage>
</organism>
<dbReference type="InterPro" id="IPR021701">
    <property type="entry name" value="DUF3284"/>
</dbReference>
<evidence type="ECO:0000313" key="2">
    <source>
        <dbReference type="Proteomes" id="UP000632377"/>
    </source>
</evidence>
<accession>A0ABS1TD25</accession>
<keyword evidence="2" id="KW-1185">Reference proteome</keyword>
<protein>
    <submittedName>
        <fullName evidence="1">DUF3284 domain-containing protein</fullName>
    </submittedName>
</protein>
<sequence length="149" mass="17537">MATYKNQAVVDYPVNEVFRVFKKTAKRDFPKFNEKNPVGTMVERAAGAYSVRNGKVVVEITDYKTNQIYEITSTHDNIFYKSRYEFYSIDENKTKIILVEENHSSGYFNSFNILVSGLFFKSRVRKRFDFLVKGLKEQIEKTTMIKELR</sequence>
<name>A0ABS1TD25_9CLOT</name>
<gene>
    <name evidence="1" type="ORF">JK636_10780</name>
</gene>
<dbReference type="SUPFAM" id="SSF55961">
    <property type="entry name" value="Bet v1-like"/>
    <property type="match status" value="1"/>
</dbReference>
<dbReference type="RefSeq" id="WP_202748950.1">
    <property type="nucleotide sequence ID" value="NZ_JAESWC010000004.1"/>
</dbReference>
<evidence type="ECO:0000313" key="1">
    <source>
        <dbReference type="EMBL" id="MBL4936244.1"/>
    </source>
</evidence>
<dbReference type="Pfam" id="PF11687">
    <property type="entry name" value="DUF3284"/>
    <property type="match status" value="1"/>
</dbReference>